<protein>
    <recommendedName>
        <fullName evidence="4">Transmembrane protein</fullName>
    </recommendedName>
</protein>
<gene>
    <name evidence="2" type="ORF">RDB_LOCUS117786</name>
</gene>
<feature type="transmembrane region" description="Helical" evidence="1">
    <location>
        <begin position="89"/>
        <end position="110"/>
    </location>
</feature>
<keyword evidence="1" id="KW-0472">Membrane</keyword>
<sequence length="633" mass="71805">MPSSVSRYPSLLVWHYWISLLRIISALSGAGTVLYTLVIHLLNVWGSHQFDGTRIYWVFTIVTWLMVSLNDLFLLTIDVKRAYPHLGGIGVQSILSLASFLLSTGCFVPLMQSDWNWTFEVVPAIVAAIYCVLAVCSFGLVIWPVFHLRARCKMTWSQVWKCNTKDAFWIYRSNRYNAGGGGEIQKGMLSHRQILCMPANGLKRFFIRLLFRRVHPVEKKSYAFARNGFAVVAIGLLVFRAITALIQTKNKIDTRAYSKNCLPVSGREHDVQTLVSVDKDKLGTMPKIETKIWIESNQSAEAMSCEQSESGIDYSWSLVEPYQLSYACNHSVRTGWNFKPYTYLITFNSSNKSPLAFEDMPLVWLANKYEMFHNETAFPPYYSAPWRPLPGYHSELEAGLVSRGFISSPLMRDLVLNADPEYTYVSLYPITTLAAIPLTNSTIATARIHLTMRPGLSYLRDQELFNRVNSNEGFPRWVDDTTCDFIEDYRSGTILDVLGSVGGLFAILQAMHILLFGRPLLWGLVGTKLINPFGFVGAFDAKDFSRRLHEMYGREPTKDNPDTIQTAAFLRDFVIDFGPLAKGASQDQKLTELRPVTNRHETMNSVVPLLPVSRKTTCTTEYEPEEFRTAPDR</sequence>
<organism evidence="2 3">
    <name type="scientific">Rhizoctonia solani</name>
    <dbReference type="NCBI Taxonomy" id="456999"/>
    <lineage>
        <taxon>Eukaryota</taxon>
        <taxon>Fungi</taxon>
        <taxon>Dikarya</taxon>
        <taxon>Basidiomycota</taxon>
        <taxon>Agaricomycotina</taxon>
        <taxon>Agaricomycetes</taxon>
        <taxon>Cantharellales</taxon>
        <taxon>Ceratobasidiaceae</taxon>
        <taxon>Rhizoctonia</taxon>
    </lineage>
</organism>
<evidence type="ECO:0008006" key="4">
    <source>
        <dbReference type="Google" id="ProtNLM"/>
    </source>
</evidence>
<evidence type="ECO:0000313" key="2">
    <source>
        <dbReference type="EMBL" id="CAE7182031.1"/>
    </source>
</evidence>
<feature type="transmembrane region" description="Helical" evidence="1">
    <location>
        <begin position="223"/>
        <end position="246"/>
    </location>
</feature>
<evidence type="ECO:0000256" key="1">
    <source>
        <dbReference type="SAM" id="Phobius"/>
    </source>
</evidence>
<proteinExistence type="predicted"/>
<feature type="transmembrane region" description="Helical" evidence="1">
    <location>
        <begin position="12"/>
        <end position="35"/>
    </location>
</feature>
<dbReference type="AlphaFoldDB" id="A0A8H3HQZ6"/>
<evidence type="ECO:0000313" key="3">
    <source>
        <dbReference type="Proteomes" id="UP000663827"/>
    </source>
</evidence>
<keyword evidence="1" id="KW-0812">Transmembrane</keyword>
<name>A0A8H3HQZ6_9AGAM</name>
<feature type="transmembrane region" description="Helical" evidence="1">
    <location>
        <begin position="122"/>
        <end position="146"/>
    </location>
</feature>
<reference evidence="2" key="1">
    <citation type="submission" date="2021-01" db="EMBL/GenBank/DDBJ databases">
        <authorList>
            <person name="Kaushik A."/>
        </authorList>
    </citation>
    <scope>NUCLEOTIDE SEQUENCE</scope>
    <source>
        <strain evidence="2">AG5</strain>
    </source>
</reference>
<comment type="caution">
    <text evidence="2">The sequence shown here is derived from an EMBL/GenBank/DDBJ whole genome shotgun (WGS) entry which is preliminary data.</text>
</comment>
<dbReference type="EMBL" id="CAJNJQ010002664">
    <property type="protein sequence ID" value="CAE7182031.1"/>
    <property type="molecule type" value="Genomic_DNA"/>
</dbReference>
<keyword evidence="1" id="KW-1133">Transmembrane helix</keyword>
<feature type="transmembrane region" description="Helical" evidence="1">
    <location>
        <begin position="55"/>
        <end position="77"/>
    </location>
</feature>
<accession>A0A8H3HQZ6</accession>
<dbReference type="Proteomes" id="UP000663827">
    <property type="component" value="Unassembled WGS sequence"/>
</dbReference>